<evidence type="ECO:0008006" key="4">
    <source>
        <dbReference type="Google" id="ProtNLM"/>
    </source>
</evidence>
<organism evidence="2 3">
    <name type="scientific">Emticicia soli</name>
    <dbReference type="NCBI Taxonomy" id="2027878"/>
    <lineage>
        <taxon>Bacteria</taxon>
        <taxon>Pseudomonadati</taxon>
        <taxon>Bacteroidota</taxon>
        <taxon>Cytophagia</taxon>
        <taxon>Cytophagales</taxon>
        <taxon>Leadbetterellaceae</taxon>
        <taxon>Emticicia</taxon>
    </lineage>
</organism>
<evidence type="ECO:0000313" key="2">
    <source>
        <dbReference type="EMBL" id="MFD2521967.1"/>
    </source>
</evidence>
<sequence length="274" mass="31443">MKRIICLLLGFSLLSLTVSAQEVSAYMLKNLIRVKAMLVDDKGKEYTIYGGGFIVDGKYLATTYSLFKPTGFTKKPKRMVVYYNYRVDDKQNLKNDSVDIDLLYKYIGKQYDFSKHVYQADKLETDFIVLKLKKVIPVKLLPLSAKTSPPKYSNMPILAFDNSQGVLRNDTLIHLFLQFQDKVQDTYQLVMFGPSKPGFSGSPIFNERGEIMSIIQFGLSEINEGYIEALKKAGWLTDEDIQAIRKAYASQNPRNFIFSTNINYLMEKYVKGFR</sequence>
<dbReference type="Proteomes" id="UP001597510">
    <property type="component" value="Unassembled WGS sequence"/>
</dbReference>
<keyword evidence="3" id="KW-1185">Reference proteome</keyword>
<comment type="caution">
    <text evidence="2">The sequence shown here is derived from an EMBL/GenBank/DDBJ whole genome shotgun (WGS) entry which is preliminary data.</text>
</comment>
<feature type="chain" id="PRO_5045615817" description="Serine protease" evidence="1">
    <location>
        <begin position="21"/>
        <end position="274"/>
    </location>
</feature>
<proteinExistence type="predicted"/>
<evidence type="ECO:0000256" key="1">
    <source>
        <dbReference type="SAM" id="SignalP"/>
    </source>
</evidence>
<protein>
    <recommendedName>
        <fullName evidence="4">Serine protease</fullName>
    </recommendedName>
</protein>
<reference evidence="3" key="1">
    <citation type="journal article" date="2019" name="Int. J. Syst. Evol. Microbiol.">
        <title>The Global Catalogue of Microorganisms (GCM) 10K type strain sequencing project: providing services to taxonomists for standard genome sequencing and annotation.</title>
        <authorList>
            <consortium name="The Broad Institute Genomics Platform"/>
            <consortium name="The Broad Institute Genome Sequencing Center for Infectious Disease"/>
            <person name="Wu L."/>
            <person name="Ma J."/>
        </authorList>
    </citation>
    <scope>NUCLEOTIDE SEQUENCE [LARGE SCALE GENOMIC DNA]</scope>
    <source>
        <strain evidence="3">KCTC 52344</strain>
    </source>
</reference>
<accession>A0ABW5JAA9</accession>
<feature type="signal peptide" evidence="1">
    <location>
        <begin position="1"/>
        <end position="20"/>
    </location>
</feature>
<gene>
    <name evidence="2" type="ORF">ACFSR2_13795</name>
</gene>
<evidence type="ECO:0000313" key="3">
    <source>
        <dbReference type="Proteomes" id="UP001597510"/>
    </source>
</evidence>
<name>A0ABW5JAA9_9BACT</name>
<dbReference type="RefSeq" id="WP_340236242.1">
    <property type="nucleotide sequence ID" value="NZ_JBBEWC010000005.1"/>
</dbReference>
<dbReference type="InterPro" id="IPR009003">
    <property type="entry name" value="Peptidase_S1_PA"/>
</dbReference>
<dbReference type="SUPFAM" id="SSF50494">
    <property type="entry name" value="Trypsin-like serine proteases"/>
    <property type="match status" value="1"/>
</dbReference>
<dbReference type="EMBL" id="JBHULC010000011">
    <property type="protein sequence ID" value="MFD2521967.1"/>
    <property type="molecule type" value="Genomic_DNA"/>
</dbReference>
<keyword evidence="1" id="KW-0732">Signal</keyword>